<feature type="domain" description="Glycosyl transferase family 3" evidence="10">
    <location>
        <begin position="78"/>
        <end position="340"/>
    </location>
</feature>
<evidence type="ECO:0000256" key="6">
    <source>
        <dbReference type="ARBA" id="ARBA00023141"/>
    </source>
</evidence>
<dbReference type="HAMAP" id="MF_00211">
    <property type="entry name" value="TrpD"/>
    <property type="match status" value="1"/>
</dbReference>
<comment type="pathway">
    <text evidence="1 9">Amino-acid biosynthesis; L-tryptophan biosynthesis; L-tryptophan from chorismate: step 2/5.</text>
</comment>
<dbReference type="InterPro" id="IPR005940">
    <property type="entry name" value="Anthranilate_Pribosyl_Tfrase"/>
</dbReference>
<name>A0A291DCR6_9MICC</name>
<evidence type="ECO:0000256" key="3">
    <source>
        <dbReference type="ARBA" id="ARBA00022676"/>
    </source>
</evidence>
<feature type="binding site" evidence="9">
    <location>
        <position position="230"/>
    </location>
    <ligand>
        <name>Mg(2+)</name>
        <dbReference type="ChEBI" id="CHEBI:18420"/>
        <label>2</label>
    </ligand>
</feature>
<dbReference type="InterPro" id="IPR017459">
    <property type="entry name" value="Glycosyl_Trfase_fam3_N_dom"/>
</dbReference>
<evidence type="ECO:0000256" key="1">
    <source>
        <dbReference type="ARBA" id="ARBA00004907"/>
    </source>
</evidence>
<feature type="binding site" evidence="9">
    <location>
        <begin position="88"/>
        <end position="89"/>
    </location>
    <ligand>
        <name>5-phospho-alpha-D-ribose 1-diphosphate</name>
        <dbReference type="ChEBI" id="CHEBI:58017"/>
    </ligand>
</feature>
<feature type="binding site" evidence="9">
    <location>
        <position position="85"/>
    </location>
    <ligand>
        <name>5-phospho-alpha-D-ribose 1-diphosphate</name>
        <dbReference type="ChEBI" id="CHEBI:58017"/>
    </ligand>
</feature>
<organism evidence="12 13">
    <name type="scientific">Rothia mucilaginosa</name>
    <dbReference type="NCBI Taxonomy" id="43675"/>
    <lineage>
        <taxon>Bacteria</taxon>
        <taxon>Bacillati</taxon>
        <taxon>Actinomycetota</taxon>
        <taxon>Actinomycetes</taxon>
        <taxon>Micrococcales</taxon>
        <taxon>Micrococcaceae</taxon>
        <taxon>Rothia</taxon>
    </lineage>
</organism>
<reference evidence="13" key="1">
    <citation type="submission" date="2017-09" db="EMBL/GenBank/DDBJ databases">
        <title>FDA dAtabase for Regulatory Grade micrObial Sequences (FDA-ARGOS): Supporting development and validation of Infectious Disease Dx tests.</title>
        <authorList>
            <person name="Minogue T."/>
            <person name="Wolcott M."/>
            <person name="Wasieloski L."/>
            <person name="Aguilar W."/>
            <person name="Moore D."/>
            <person name="Tallon L."/>
            <person name="Sadzewicz L."/>
            <person name="Ott S."/>
            <person name="Zhao X."/>
            <person name="Nagaraj S."/>
            <person name="Vavikolanu K."/>
            <person name="Aluvathingal J."/>
            <person name="Nadendla S."/>
            <person name="Sichtig H."/>
        </authorList>
    </citation>
    <scope>NUCLEOTIDE SEQUENCE [LARGE SCALE GENOMIC DNA]</scope>
    <source>
        <strain evidence="13">FDAARGOS_369</strain>
    </source>
</reference>
<feature type="binding site" evidence="9">
    <location>
        <position position="116"/>
    </location>
    <ligand>
        <name>anthranilate</name>
        <dbReference type="ChEBI" id="CHEBI:16567"/>
        <label>1</label>
    </ligand>
</feature>
<feature type="binding site" evidence="9">
    <location>
        <begin position="113"/>
        <end position="121"/>
    </location>
    <ligand>
        <name>5-phospho-alpha-D-ribose 1-diphosphate</name>
        <dbReference type="ChEBI" id="CHEBI:58017"/>
    </ligand>
</feature>
<feature type="binding site" evidence="9">
    <location>
        <position position="97"/>
    </location>
    <ligand>
        <name>Mg(2+)</name>
        <dbReference type="ChEBI" id="CHEBI:18420"/>
        <label>1</label>
    </ligand>
</feature>
<dbReference type="Gene3D" id="3.40.1030.10">
    <property type="entry name" value="Nucleoside phosphorylase/phosphoribosyltransferase catalytic domain"/>
    <property type="match status" value="1"/>
</dbReference>
<evidence type="ECO:0000256" key="4">
    <source>
        <dbReference type="ARBA" id="ARBA00022679"/>
    </source>
</evidence>
<feature type="binding site" evidence="9">
    <location>
        <position position="125"/>
    </location>
    <ligand>
        <name>5-phospho-alpha-D-ribose 1-diphosphate</name>
        <dbReference type="ChEBI" id="CHEBI:58017"/>
    </ligand>
</feature>
<keyword evidence="5 9" id="KW-0822">Tryptophan biosynthesis</keyword>
<keyword evidence="9" id="KW-0479">Metal-binding</keyword>
<dbReference type="UniPathway" id="UPA00035">
    <property type="reaction ID" value="UER00041"/>
</dbReference>
<dbReference type="Pfam" id="PF02885">
    <property type="entry name" value="Glycos_trans_3N"/>
    <property type="match status" value="1"/>
</dbReference>
<dbReference type="GO" id="GO:0004048">
    <property type="term" value="F:anthranilate phosphoribosyltransferase activity"/>
    <property type="evidence" value="ECO:0007669"/>
    <property type="project" value="UniProtKB-UniRule"/>
</dbReference>
<feature type="binding site" evidence="9">
    <location>
        <position position="230"/>
    </location>
    <ligand>
        <name>Mg(2+)</name>
        <dbReference type="ChEBI" id="CHEBI:18420"/>
        <label>1</label>
    </ligand>
</feature>
<evidence type="ECO:0000313" key="13">
    <source>
        <dbReference type="Proteomes" id="UP000218628"/>
    </source>
</evidence>
<comment type="caution">
    <text evidence="9">Lacks conserved residue(s) required for the propagation of feature annotation.</text>
</comment>
<dbReference type="EC" id="2.4.2.18" evidence="9"/>
<keyword evidence="4 9" id="KW-0808">Transferase</keyword>
<dbReference type="PANTHER" id="PTHR43285:SF2">
    <property type="entry name" value="ANTHRANILATE PHOSPHORIBOSYLTRANSFERASE"/>
    <property type="match status" value="1"/>
</dbReference>
<keyword evidence="2 9" id="KW-0028">Amino-acid biosynthesis</keyword>
<keyword evidence="3 9" id="KW-0328">Glycosyltransferase</keyword>
<feature type="binding site" evidence="9">
    <location>
        <begin position="95"/>
        <end position="98"/>
    </location>
    <ligand>
        <name>5-phospho-alpha-D-ribose 1-diphosphate</name>
        <dbReference type="ChEBI" id="CHEBI:58017"/>
    </ligand>
</feature>
<evidence type="ECO:0000256" key="9">
    <source>
        <dbReference type="HAMAP-Rule" id="MF_00211"/>
    </source>
</evidence>
<dbReference type="GO" id="GO:0000287">
    <property type="term" value="F:magnesium ion binding"/>
    <property type="evidence" value="ECO:0007669"/>
    <property type="project" value="UniProtKB-UniRule"/>
</dbReference>
<dbReference type="SUPFAM" id="SSF47648">
    <property type="entry name" value="Nucleoside phosphorylase/phosphoribosyltransferase N-terminal domain"/>
    <property type="match status" value="1"/>
</dbReference>
<evidence type="ECO:0000256" key="7">
    <source>
        <dbReference type="ARBA" id="ARBA00052328"/>
    </source>
</evidence>
<comment type="similarity">
    <text evidence="9">Belongs to the anthranilate phosphoribosyltransferase family.</text>
</comment>
<evidence type="ECO:0000259" key="10">
    <source>
        <dbReference type="Pfam" id="PF00591"/>
    </source>
</evidence>
<dbReference type="EMBL" id="CP023510">
    <property type="protein sequence ID" value="ATF62341.1"/>
    <property type="molecule type" value="Genomic_DNA"/>
</dbReference>
<gene>
    <name evidence="9 12" type="primary">trpD</name>
    <name evidence="12" type="ORF">CO690_01075</name>
</gene>
<dbReference type="AlphaFoldDB" id="A0A291DCR6"/>
<comment type="similarity">
    <text evidence="8">In the C-terminal section; belongs to the anthranilate phosphoribosyltransferase family.</text>
</comment>
<dbReference type="Proteomes" id="UP000218628">
    <property type="component" value="Chromosome"/>
</dbReference>
<dbReference type="Gene3D" id="1.20.970.10">
    <property type="entry name" value="Transferase, Pyrimidine Nucleoside Phosphorylase, Chain C"/>
    <property type="match status" value="1"/>
</dbReference>
<feature type="domain" description="Glycosyl transferase family 3 N-terminal" evidence="11">
    <location>
        <begin position="10"/>
        <end position="71"/>
    </location>
</feature>
<comment type="function">
    <text evidence="9">Catalyzes the transfer of the phosphoribosyl group of 5-phosphorylribose-1-pyrophosphate (PRPP) to anthranilate to yield N-(5'-phosphoribosyl)-anthranilate (PRA).</text>
</comment>
<dbReference type="PANTHER" id="PTHR43285">
    <property type="entry name" value="ANTHRANILATE PHOSPHORIBOSYLTRANSFERASE"/>
    <property type="match status" value="1"/>
</dbReference>
<feature type="binding site" evidence="9">
    <location>
        <position position="85"/>
    </location>
    <ligand>
        <name>anthranilate</name>
        <dbReference type="ChEBI" id="CHEBI:16567"/>
        <label>1</label>
    </ligand>
</feature>
<comment type="catalytic activity">
    <reaction evidence="7 9">
        <text>N-(5-phospho-beta-D-ribosyl)anthranilate + diphosphate = 5-phospho-alpha-D-ribose 1-diphosphate + anthranilate</text>
        <dbReference type="Rhea" id="RHEA:11768"/>
        <dbReference type="ChEBI" id="CHEBI:16567"/>
        <dbReference type="ChEBI" id="CHEBI:18277"/>
        <dbReference type="ChEBI" id="CHEBI:33019"/>
        <dbReference type="ChEBI" id="CHEBI:58017"/>
        <dbReference type="EC" id="2.4.2.18"/>
    </reaction>
</comment>
<dbReference type="GO" id="GO:0000162">
    <property type="term" value="P:L-tryptophan biosynthetic process"/>
    <property type="evidence" value="ECO:0007669"/>
    <property type="project" value="UniProtKB-UniRule"/>
</dbReference>
<keyword evidence="9" id="KW-0460">Magnesium</keyword>
<dbReference type="FunFam" id="3.40.1030.10:FF:000002">
    <property type="entry name" value="Anthranilate phosphoribosyltransferase"/>
    <property type="match status" value="1"/>
</dbReference>
<sequence>MTTHEITWKYILNQLVKHQNLTDTEVAWAMDQIMTGQTEQPILASFLTALHSKGETPEELGALAAGMIAKAETVDIDPNAVDIVGTGGDQQNTVNISTMAALVIAGTGATVVKHGNRASTSKSGSADVLEALGIRLDMPISAVAECARETGITFLFAMTFHPAMRHVGPTRRLLGIPTAFNYLGPMTNPARVKSSAIGVANPVMAEKMAHVFAERGDHALIFRGDDGLDELTIATTSRLWEAVDGKLTEYRFDPAEYGLHNAPLEQLRGGDAEYNAGVFRAILAGEGEAQKSPLRAIHDAVLINAAAGLVAYRPVNGESFETRFTQALADARESIASGAAERVLNAWVEFSEKHAEA</sequence>
<comment type="subunit">
    <text evidence="9">Homodimer.</text>
</comment>
<feature type="binding site" evidence="9">
    <location>
        <position position="93"/>
    </location>
    <ligand>
        <name>5-phospho-alpha-D-ribose 1-diphosphate</name>
        <dbReference type="ChEBI" id="CHEBI:58017"/>
    </ligand>
</feature>
<evidence type="ECO:0000259" key="11">
    <source>
        <dbReference type="Pfam" id="PF02885"/>
    </source>
</evidence>
<protein>
    <recommendedName>
        <fullName evidence="9">Anthranilate phosphoribosyltransferase</fullName>
        <ecNumber evidence="9">2.4.2.18</ecNumber>
    </recommendedName>
</protein>
<keyword evidence="6 9" id="KW-0057">Aromatic amino acid biosynthesis</keyword>
<dbReference type="InterPro" id="IPR000312">
    <property type="entry name" value="Glycosyl_Trfase_fam3"/>
</dbReference>
<dbReference type="InterPro" id="IPR036320">
    <property type="entry name" value="Glycosyl_Trfase_fam3_N_dom_sf"/>
</dbReference>
<evidence type="ECO:0000313" key="12">
    <source>
        <dbReference type="EMBL" id="ATF62341.1"/>
    </source>
</evidence>
<comment type="cofactor">
    <cofactor evidence="9">
        <name>Mg(2+)</name>
        <dbReference type="ChEBI" id="CHEBI:18420"/>
    </cofactor>
    <text evidence="9">Binds 2 magnesium ions per monomer.</text>
</comment>
<dbReference type="Pfam" id="PF00591">
    <property type="entry name" value="Glycos_transf_3"/>
    <property type="match status" value="1"/>
</dbReference>
<evidence type="ECO:0000256" key="2">
    <source>
        <dbReference type="ARBA" id="ARBA00022605"/>
    </source>
</evidence>
<dbReference type="NCBIfam" id="TIGR01245">
    <property type="entry name" value="trpD"/>
    <property type="match status" value="1"/>
</dbReference>
<evidence type="ECO:0000256" key="8">
    <source>
        <dbReference type="ARBA" id="ARBA00061188"/>
    </source>
</evidence>
<proteinExistence type="inferred from homology"/>
<feature type="binding site" evidence="9">
    <location>
        <position position="171"/>
    </location>
    <ligand>
        <name>anthranilate</name>
        <dbReference type="ChEBI" id="CHEBI:16567"/>
        <label>2</label>
    </ligand>
</feature>
<feature type="binding site" evidence="9">
    <location>
        <position position="229"/>
    </location>
    <ligand>
        <name>Mg(2+)</name>
        <dbReference type="ChEBI" id="CHEBI:18420"/>
        <label>2</label>
    </ligand>
</feature>
<evidence type="ECO:0000256" key="5">
    <source>
        <dbReference type="ARBA" id="ARBA00022822"/>
    </source>
</evidence>
<accession>A0A291DCR6</accession>
<dbReference type="SUPFAM" id="SSF52418">
    <property type="entry name" value="Nucleoside phosphorylase/phosphoribosyltransferase catalytic domain"/>
    <property type="match status" value="1"/>
</dbReference>
<dbReference type="GO" id="GO:0005829">
    <property type="term" value="C:cytosol"/>
    <property type="evidence" value="ECO:0007669"/>
    <property type="project" value="TreeGrafter"/>
</dbReference>
<dbReference type="RefSeq" id="WP_096740628.1">
    <property type="nucleotide sequence ID" value="NZ_CP023510.1"/>
</dbReference>
<dbReference type="InterPro" id="IPR035902">
    <property type="entry name" value="Nuc_phospho_transferase"/>
</dbReference>